<name>A0A9P4GA74_9PLEO</name>
<sequence length="408" mass="46816">MPGAVLLPPFSAALTQEAVEASIESYPSDYIIEHILALSSYLIDLVERTNFFGKPGHDPFSPSLHTLYDRLQNGQFGPSSLDSQFLTEERVKARTLERTATPAAQRPLADFEDVYYALVSRIKDIHHLLNMRLKSRFNEVSAPVFEGGPTITDLHDSLSQYWFVLNEPGCGKGLDDAIRREKAETMHREIIFRVQNNELSQTEAEDDIARLWDPHSYSGIQGLWFINGFAPAMIAASLEQKYRVMLRFEREEAEKQARQERRQAKMKKQVKFSRQRAELAGFEQSDHGECLDARRFDGKAHIDVDHQAQKQQQEEVQYPSTHDGVDEGLVQQHLEQERAHQQQLHHALEWQMKSQRVSEYRNYLRNRASQDARQVIRNTVHGNNRMSTFTNPAQDNSNGDTDMGHADA</sequence>
<proteinExistence type="predicted"/>
<protein>
    <submittedName>
        <fullName evidence="3">Uncharacterized protein</fullName>
    </submittedName>
</protein>
<evidence type="ECO:0000313" key="4">
    <source>
        <dbReference type="Proteomes" id="UP000800039"/>
    </source>
</evidence>
<feature type="coiled-coil region" evidence="1">
    <location>
        <begin position="243"/>
        <end position="270"/>
    </location>
</feature>
<evidence type="ECO:0000313" key="3">
    <source>
        <dbReference type="EMBL" id="KAF1841846.1"/>
    </source>
</evidence>
<evidence type="ECO:0000256" key="1">
    <source>
        <dbReference type="SAM" id="Coils"/>
    </source>
</evidence>
<keyword evidence="4" id="KW-1185">Reference proteome</keyword>
<dbReference type="EMBL" id="ML976618">
    <property type="protein sequence ID" value="KAF1841846.1"/>
    <property type="molecule type" value="Genomic_DNA"/>
</dbReference>
<dbReference type="Proteomes" id="UP000800039">
    <property type="component" value="Unassembled WGS sequence"/>
</dbReference>
<dbReference type="RefSeq" id="XP_040784409.1">
    <property type="nucleotide sequence ID" value="XM_040934044.1"/>
</dbReference>
<keyword evidence="1" id="KW-0175">Coiled coil</keyword>
<accession>A0A9P4GA74</accession>
<dbReference type="OrthoDB" id="5419508at2759"/>
<feature type="compositionally biased region" description="Polar residues" evidence="2">
    <location>
        <begin position="383"/>
        <end position="400"/>
    </location>
</feature>
<organism evidence="3 4">
    <name type="scientific">Cucurbitaria berberidis CBS 394.84</name>
    <dbReference type="NCBI Taxonomy" id="1168544"/>
    <lineage>
        <taxon>Eukaryota</taxon>
        <taxon>Fungi</taxon>
        <taxon>Dikarya</taxon>
        <taxon>Ascomycota</taxon>
        <taxon>Pezizomycotina</taxon>
        <taxon>Dothideomycetes</taxon>
        <taxon>Pleosporomycetidae</taxon>
        <taxon>Pleosporales</taxon>
        <taxon>Pleosporineae</taxon>
        <taxon>Cucurbitariaceae</taxon>
        <taxon>Cucurbitaria</taxon>
    </lineage>
</organism>
<dbReference type="GeneID" id="63851295"/>
<dbReference type="AlphaFoldDB" id="A0A9P4GA74"/>
<gene>
    <name evidence="3" type="ORF">K460DRAFT_369862</name>
</gene>
<feature type="region of interest" description="Disordered" evidence="2">
    <location>
        <begin position="383"/>
        <end position="408"/>
    </location>
</feature>
<comment type="caution">
    <text evidence="3">The sequence shown here is derived from an EMBL/GenBank/DDBJ whole genome shotgun (WGS) entry which is preliminary data.</text>
</comment>
<reference evidence="3" key="1">
    <citation type="submission" date="2020-01" db="EMBL/GenBank/DDBJ databases">
        <authorList>
            <consortium name="DOE Joint Genome Institute"/>
            <person name="Haridas S."/>
            <person name="Albert R."/>
            <person name="Binder M."/>
            <person name="Bloem J."/>
            <person name="Labutti K."/>
            <person name="Salamov A."/>
            <person name="Andreopoulos B."/>
            <person name="Baker S.E."/>
            <person name="Barry K."/>
            <person name="Bills G."/>
            <person name="Bluhm B.H."/>
            <person name="Cannon C."/>
            <person name="Castanera R."/>
            <person name="Culley D.E."/>
            <person name="Daum C."/>
            <person name="Ezra D."/>
            <person name="Gonzalez J.B."/>
            <person name="Henrissat B."/>
            <person name="Kuo A."/>
            <person name="Liang C."/>
            <person name="Lipzen A."/>
            <person name="Lutzoni F."/>
            <person name="Magnuson J."/>
            <person name="Mondo S."/>
            <person name="Nolan M."/>
            <person name="Ohm R."/>
            <person name="Pangilinan J."/>
            <person name="Park H.-J."/>
            <person name="Ramirez L."/>
            <person name="Alfaro M."/>
            <person name="Sun H."/>
            <person name="Tritt A."/>
            <person name="Yoshinaga Y."/>
            <person name="Zwiers L.-H."/>
            <person name="Turgeon B.G."/>
            <person name="Goodwin S.B."/>
            <person name="Spatafora J.W."/>
            <person name="Crous P.W."/>
            <person name="Grigoriev I.V."/>
        </authorList>
    </citation>
    <scope>NUCLEOTIDE SEQUENCE</scope>
    <source>
        <strain evidence="3">CBS 394.84</strain>
    </source>
</reference>
<evidence type="ECO:0000256" key="2">
    <source>
        <dbReference type="SAM" id="MobiDB-lite"/>
    </source>
</evidence>